<dbReference type="EMBL" id="BJCQ01000013">
    <property type="protein sequence ID" value="GCL66968.1"/>
    <property type="molecule type" value="Genomic_DNA"/>
</dbReference>
<name>A0A2S7ZMZ3_9FIRM</name>
<keyword evidence="1" id="KW-1133">Transmembrane helix</keyword>
<dbReference type="AlphaFoldDB" id="A0A2S7ZMZ3"/>
<comment type="caution">
    <text evidence="4">The sequence shown here is derived from an EMBL/GenBank/DDBJ whole genome shotgun (WGS) entry which is preliminary data.</text>
</comment>
<evidence type="ECO:0000313" key="2">
    <source>
        <dbReference type="EMBL" id="GCL66968.1"/>
    </source>
</evidence>
<protein>
    <submittedName>
        <fullName evidence="4">Uncharacterized protein</fullName>
    </submittedName>
</protein>
<feature type="transmembrane region" description="Helical" evidence="1">
    <location>
        <begin position="67"/>
        <end position="87"/>
    </location>
</feature>
<dbReference type="Proteomes" id="UP000300381">
    <property type="component" value="Unassembled WGS sequence"/>
</dbReference>
<feature type="transmembrane region" description="Helical" evidence="1">
    <location>
        <begin position="107"/>
        <end position="126"/>
    </location>
</feature>
<evidence type="ECO:0000256" key="1">
    <source>
        <dbReference type="SAM" id="Phobius"/>
    </source>
</evidence>
<dbReference type="OrthoDB" id="1630594at2"/>
<evidence type="ECO:0000313" key="7">
    <source>
        <dbReference type="Proteomes" id="UP000303581"/>
    </source>
</evidence>
<evidence type="ECO:0000313" key="5">
    <source>
        <dbReference type="Proteomes" id="UP000238877"/>
    </source>
</evidence>
<feature type="transmembrane region" description="Helical" evidence="1">
    <location>
        <begin position="12"/>
        <end position="28"/>
    </location>
</feature>
<reference evidence="6 7" key="2">
    <citation type="submission" date="2019-03" db="EMBL/GenBank/DDBJ databases">
        <title>Draft genome sequences of two Veillonella tobetsuensis clinical isolates from intraoperative bronchial fluids of elderly patients with pulmonary carcinoma.</title>
        <authorList>
            <person name="Akiyama T."/>
        </authorList>
    </citation>
    <scope>NUCLEOTIDE SEQUENCE [LARGE SCALE GENOMIC DNA]</scope>
    <source>
        <strain evidence="2 6">PAGU 1578</strain>
        <strain evidence="3 7">PAGU 1579</strain>
    </source>
</reference>
<keyword evidence="7" id="KW-1185">Reference proteome</keyword>
<evidence type="ECO:0000313" key="4">
    <source>
        <dbReference type="EMBL" id="PQL24554.1"/>
    </source>
</evidence>
<proteinExistence type="predicted"/>
<dbReference type="EMBL" id="PPDF01000012">
    <property type="protein sequence ID" value="PQL24554.1"/>
    <property type="molecule type" value="Genomic_DNA"/>
</dbReference>
<gene>
    <name evidence="2" type="ORF">PAGU1578_05890</name>
    <name evidence="3" type="ORF">PAGU1579_14480</name>
    <name evidence="4" type="ORF">VTHSUH11_06120</name>
</gene>
<dbReference type="STRING" id="1110546.GCA_001078375_00724"/>
<dbReference type="Proteomes" id="UP000303581">
    <property type="component" value="Unassembled WGS sequence"/>
</dbReference>
<organism evidence="4 5">
    <name type="scientific">Veillonella tobetsuensis</name>
    <dbReference type="NCBI Taxonomy" id="1110546"/>
    <lineage>
        <taxon>Bacteria</taxon>
        <taxon>Bacillati</taxon>
        <taxon>Bacillota</taxon>
        <taxon>Negativicutes</taxon>
        <taxon>Veillonellales</taxon>
        <taxon>Veillonellaceae</taxon>
        <taxon>Veillonella</taxon>
    </lineage>
</organism>
<accession>A0A2S7ZMZ3</accession>
<sequence>MNTLLDICKRSLYMNLFIVAIPVISYMIHNGSSAAVALVWYLLLSLCIPWAYLSFRTSTFGNANRRINRIVYVVAWAAIQFGTYKLIFLGMNLDWLWSLPAIGRDIIFLGGMYGQVTVMLVIAYLISQILGGQNE</sequence>
<dbReference type="EMBL" id="BJCR01000050">
    <property type="protein sequence ID" value="GCL69679.1"/>
    <property type="molecule type" value="Genomic_DNA"/>
</dbReference>
<keyword evidence="1" id="KW-0472">Membrane</keyword>
<feature type="transmembrane region" description="Helical" evidence="1">
    <location>
        <begin position="34"/>
        <end position="55"/>
    </location>
</feature>
<evidence type="ECO:0000313" key="3">
    <source>
        <dbReference type="EMBL" id="GCL69679.1"/>
    </source>
</evidence>
<dbReference type="RefSeq" id="WP_059361840.1">
    <property type="nucleotide sequence ID" value="NZ_BBXI01000009.1"/>
</dbReference>
<reference evidence="4 5" key="1">
    <citation type="submission" date="2018-01" db="EMBL/GenBank/DDBJ databases">
        <title>Draft genome sequences of clinical isolates and type strains of oral Veillonella including Veillonella infantum sp., nov.</title>
        <authorList>
            <person name="Mashima I."/>
            <person name="Liao Y.-C."/>
            <person name="Sabharwal A."/>
            <person name="Haase E.M."/>
            <person name="Nakazawa F."/>
            <person name="Scannapieco F.A."/>
        </authorList>
    </citation>
    <scope>NUCLEOTIDE SEQUENCE [LARGE SCALE GENOMIC DNA]</scope>
    <source>
        <strain evidence="4 5">Y6</strain>
    </source>
</reference>
<dbReference type="Proteomes" id="UP000238877">
    <property type="component" value="Unassembled WGS sequence"/>
</dbReference>
<evidence type="ECO:0000313" key="6">
    <source>
        <dbReference type="Proteomes" id="UP000300381"/>
    </source>
</evidence>
<keyword evidence="1" id="KW-0812">Transmembrane</keyword>